<gene>
    <name evidence="4" type="ORF">AVL62_15530</name>
</gene>
<dbReference type="AlphaFoldDB" id="A0A0W8IBC2"/>
<evidence type="ECO:0000313" key="5">
    <source>
        <dbReference type="Proteomes" id="UP000054837"/>
    </source>
</evidence>
<evidence type="ECO:0000256" key="1">
    <source>
        <dbReference type="ARBA" id="ARBA00022679"/>
    </source>
</evidence>
<dbReference type="GO" id="GO:0016020">
    <property type="term" value="C:membrane"/>
    <property type="evidence" value="ECO:0007669"/>
    <property type="project" value="InterPro"/>
</dbReference>
<dbReference type="STRING" id="767452.AVL62_15530"/>
<keyword evidence="3" id="KW-0472">Membrane</keyword>
<dbReference type="InterPro" id="IPR043130">
    <property type="entry name" value="CDP-OH_PTrfase_TM_dom"/>
</dbReference>
<comment type="similarity">
    <text evidence="2">Belongs to the CDP-alcohol phosphatidyltransferase class-I family.</text>
</comment>
<dbReference type="OrthoDB" id="9796672at2"/>
<dbReference type="Pfam" id="PF01066">
    <property type="entry name" value="CDP-OH_P_transf"/>
    <property type="match status" value="1"/>
</dbReference>
<dbReference type="GO" id="GO:0016780">
    <property type="term" value="F:phosphotransferase activity, for other substituted phosphate groups"/>
    <property type="evidence" value="ECO:0007669"/>
    <property type="project" value="InterPro"/>
</dbReference>
<dbReference type="PROSITE" id="PS00379">
    <property type="entry name" value="CDP_ALCOHOL_P_TRANSF"/>
    <property type="match status" value="1"/>
</dbReference>
<comment type="caution">
    <text evidence="4">The sequence shown here is derived from an EMBL/GenBank/DDBJ whole genome shotgun (WGS) entry which is preliminary data.</text>
</comment>
<feature type="transmembrane region" description="Helical" evidence="3">
    <location>
        <begin position="12"/>
        <end position="32"/>
    </location>
</feature>
<feature type="transmembrane region" description="Helical" evidence="3">
    <location>
        <begin position="211"/>
        <end position="229"/>
    </location>
</feature>
<organism evidence="4 5">
    <name type="scientific">Serinicoccus chungangensis</name>
    <dbReference type="NCBI Taxonomy" id="767452"/>
    <lineage>
        <taxon>Bacteria</taxon>
        <taxon>Bacillati</taxon>
        <taxon>Actinomycetota</taxon>
        <taxon>Actinomycetes</taxon>
        <taxon>Micrococcales</taxon>
        <taxon>Ornithinimicrobiaceae</taxon>
        <taxon>Serinicoccus</taxon>
    </lineage>
</organism>
<keyword evidence="1 2" id="KW-0808">Transferase</keyword>
<evidence type="ECO:0000313" key="4">
    <source>
        <dbReference type="EMBL" id="KUG57229.1"/>
    </source>
</evidence>
<sequence>MSAQAPAARLRGGGVVESAVVLLPLALCVGLVTRVGPGLGVGVLAVAVGLVVPVVATAALVRRRPATVSPPDVVTLARVALTGVVATATVLVLAGQLPARTWAVALVVGAALLLDAVDGWLARATGTASAAGARLDMESDAALLLVLSALVGATLGWWVVAVGAMRYVFVLASWVRPALRAELRPSLARRTVAAVQGIALWVALVPVVPPAWAAGGVALALVALAASFVRDVVDLETRG</sequence>
<dbReference type="InterPro" id="IPR000462">
    <property type="entry name" value="CDP-OH_P_trans"/>
</dbReference>
<protein>
    <submittedName>
        <fullName evidence="4">CDP-alcohol phosphatidyltransferase</fullName>
    </submittedName>
</protein>
<accession>A0A0W8IBC2</accession>
<feature type="transmembrane region" description="Helical" evidence="3">
    <location>
        <begin position="39"/>
        <end position="61"/>
    </location>
</feature>
<evidence type="ECO:0000256" key="3">
    <source>
        <dbReference type="SAM" id="Phobius"/>
    </source>
</evidence>
<dbReference type="GO" id="GO:0008654">
    <property type="term" value="P:phospholipid biosynthetic process"/>
    <property type="evidence" value="ECO:0007669"/>
    <property type="project" value="InterPro"/>
</dbReference>
<dbReference type="EMBL" id="LQBL01000007">
    <property type="protein sequence ID" value="KUG57229.1"/>
    <property type="molecule type" value="Genomic_DNA"/>
</dbReference>
<dbReference type="Proteomes" id="UP000054837">
    <property type="component" value="Unassembled WGS sequence"/>
</dbReference>
<dbReference type="RefSeq" id="WP_058890351.1">
    <property type="nucleotide sequence ID" value="NZ_LQBL01000007.1"/>
</dbReference>
<keyword evidence="5" id="KW-1185">Reference proteome</keyword>
<reference evidence="4 5" key="1">
    <citation type="submission" date="2015-12" db="EMBL/GenBank/DDBJ databases">
        <title>Serinicoccus chungangenesis strain CD08_5 genome sequencing and assembly.</title>
        <authorList>
            <person name="Chander A.M."/>
            <person name="Kaur G."/>
            <person name="Nair G.R."/>
            <person name="Dhawan D.K."/>
            <person name="Kochhar R.K."/>
            <person name="Mayilraj S."/>
            <person name="Bhadada S.K."/>
        </authorList>
    </citation>
    <scope>NUCLEOTIDE SEQUENCE [LARGE SCALE GENOMIC DNA]</scope>
    <source>
        <strain evidence="4 5">CD08_5</strain>
    </source>
</reference>
<feature type="transmembrane region" description="Helical" evidence="3">
    <location>
        <begin position="73"/>
        <end position="94"/>
    </location>
</feature>
<dbReference type="Gene3D" id="1.20.120.1760">
    <property type="match status" value="1"/>
</dbReference>
<keyword evidence="3" id="KW-0812">Transmembrane</keyword>
<name>A0A0W8IBC2_9MICO</name>
<feature type="transmembrane region" description="Helical" evidence="3">
    <location>
        <begin position="101"/>
        <end position="122"/>
    </location>
</feature>
<proteinExistence type="inferred from homology"/>
<keyword evidence="3" id="KW-1133">Transmembrane helix</keyword>
<evidence type="ECO:0000256" key="2">
    <source>
        <dbReference type="RuleBase" id="RU003750"/>
    </source>
</evidence>
<dbReference type="InterPro" id="IPR048254">
    <property type="entry name" value="CDP_ALCOHOL_P_TRANSF_CS"/>
</dbReference>
<feature type="transmembrane region" description="Helical" evidence="3">
    <location>
        <begin position="142"/>
        <end position="175"/>
    </location>
</feature>